<accession>A0A6S7BF25</accession>
<dbReference type="Proteomes" id="UP000494365">
    <property type="component" value="Unassembled WGS sequence"/>
</dbReference>
<dbReference type="EMBL" id="CADIKK010000020">
    <property type="protein sequence ID" value="CAB3796298.1"/>
    <property type="molecule type" value="Genomic_DNA"/>
</dbReference>
<protein>
    <submittedName>
        <fullName evidence="1">Uncharacterized protein</fullName>
    </submittedName>
</protein>
<evidence type="ECO:0000313" key="1">
    <source>
        <dbReference type="EMBL" id="CAB3796298.1"/>
    </source>
</evidence>
<proteinExistence type="predicted"/>
<dbReference type="AlphaFoldDB" id="A0A6S7BF25"/>
<evidence type="ECO:0000313" key="2">
    <source>
        <dbReference type="Proteomes" id="UP000494365"/>
    </source>
</evidence>
<keyword evidence="2" id="KW-1185">Reference proteome</keyword>
<organism evidence="1 2">
    <name type="scientific">Paraburkholderia ultramafica</name>
    <dbReference type="NCBI Taxonomy" id="1544867"/>
    <lineage>
        <taxon>Bacteria</taxon>
        <taxon>Pseudomonadati</taxon>
        <taxon>Pseudomonadota</taxon>
        <taxon>Betaproteobacteria</taxon>
        <taxon>Burkholderiales</taxon>
        <taxon>Burkholderiaceae</taxon>
        <taxon>Paraburkholderia</taxon>
    </lineage>
</organism>
<gene>
    <name evidence="1" type="ORF">LMG28614_04342</name>
</gene>
<reference evidence="1 2" key="1">
    <citation type="submission" date="2020-04" db="EMBL/GenBank/DDBJ databases">
        <authorList>
            <person name="De Canck E."/>
        </authorList>
    </citation>
    <scope>NUCLEOTIDE SEQUENCE [LARGE SCALE GENOMIC DNA]</scope>
    <source>
        <strain evidence="1 2">LMG 28614</strain>
    </source>
</reference>
<sequence>MPRDLSATAAETPRLLSAPCLNNRFANADRSSTAIAGRISSKSNQRSLLCDLVPGTLIHTRCFVNLQNMLTGDCATQAGSACALPRHQQAARHAVM</sequence>
<name>A0A6S7BF25_9BURK</name>